<name>A0A2J6QUC8_HYAVF</name>
<evidence type="ECO:0000256" key="4">
    <source>
        <dbReference type="ARBA" id="ARBA00023004"/>
    </source>
</evidence>
<dbReference type="GO" id="GO:0020037">
    <property type="term" value="F:heme binding"/>
    <property type="evidence" value="ECO:0007669"/>
    <property type="project" value="InterPro"/>
</dbReference>
<dbReference type="Gene3D" id="1.10.630.10">
    <property type="entry name" value="Cytochrome P450"/>
    <property type="match status" value="1"/>
</dbReference>
<dbReference type="PANTHER" id="PTHR46300:SF9">
    <property type="entry name" value="P450, PUTATIVE-RELATED"/>
    <property type="match status" value="1"/>
</dbReference>
<evidence type="ECO:0000256" key="6">
    <source>
        <dbReference type="SAM" id="Phobius"/>
    </source>
</evidence>
<organism evidence="7 8">
    <name type="scientific">Hyaloscypha variabilis (strain UAMH 11265 / GT02V1 / F)</name>
    <name type="common">Meliniomyces variabilis</name>
    <dbReference type="NCBI Taxonomy" id="1149755"/>
    <lineage>
        <taxon>Eukaryota</taxon>
        <taxon>Fungi</taxon>
        <taxon>Dikarya</taxon>
        <taxon>Ascomycota</taxon>
        <taxon>Pezizomycotina</taxon>
        <taxon>Leotiomycetes</taxon>
        <taxon>Helotiales</taxon>
        <taxon>Hyaloscyphaceae</taxon>
        <taxon>Hyaloscypha</taxon>
        <taxon>Hyaloscypha variabilis</taxon>
    </lineage>
</organism>
<comment type="similarity">
    <text evidence="1">Belongs to the cytochrome P450 family.</text>
</comment>
<dbReference type="PANTHER" id="PTHR46300">
    <property type="entry name" value="P450, PUTATIVE (EUROFUNG)-RELATED-RELATED"/>
    <property type="match status" value="1"/>
</dbReference>
<keyword evidence="3" id="KW-0560">Oxidoreductase</keyword>
<dbReference type="AlphaFoldDB" id="A0A2J6QUC8"/>
<dbReference type="Pfam" id="PF00067">
    <property type="entry name" value="p450"/>
    <property type="match status" value="1"/>
</dbReference>
<dbReference type="GO" id="GO:0016705">
    <property type="term" value="F:oxidoreductase activity, acting on paired donors, with incorporation or reduction of molecular oxygen"/>
    <property type="evidence" value="ECO:0007669"/>
    <property type="project" value="InterPro"/>
</dbReference>
<feature type="binding site" description="axial binding residue" evidence="5">
    <location>
        <position position="458"/>
    </location>
    <ligand>
        <name>heme</name>
        <dbReference type="ChEBI" id="CHEBI:30413"/>
    </ligand>
    <ligandPart>
        <name>Fe</name>
        <dbReference type="ChEBI" id="CHEBI:18248"/>
    </ligandPart>
</feature>
<dbReference type="InterPro" id="IPR036396">
    <property type="entry name" value="Cyt_P450_sf"/>
</dbReference>
<evidence type="ECO:0000256" key="2">
    <source>
        <dbReference type="ARBA" id="ARBA00022723"/>
    </source>
</evidence>
<evidence type="ECO:0000256" key="5">
    <source>
        <dbReference type="PIRSR" id="PIRSR602401-1"/>
    </source>
</evidence>
<protein>
    <submittedName>
        <fullName evidence="7">Cytochrome P450</fullName>
    </submittedName>
</protein>
<comment type="cofactor">
    <cofactor evidence="5">
        <name>heme</name>
        <dbReference type="ChEBI" id="CHEBI:30413"/>
    </cofactor>
</comment>
<accession>A0A2J6QUC8</accession>
<keyword evidence="2 5" id="KW-0479">Metal-binding</keyword>
<gene>
    <name evidence="7" type="ORF">L207DRAFT_444858</name>
</gene>
<keyword evidence="6" id="KW-1133">Transmembrane helix</keyword>
<evidence type="ECO:0000256" key="1">
    <source>
        <dbReference type="ARBA" id="ARBA00010617"/>
    </source>
</evidence>
<dbReference type="InterPro" id="IPR002401">
    <property type="entry name" value="Cyt_P450_E_grp-I"/>
</dbReference>
<dbReference type="SUPFAM" id="SSF48264">
    <property type="entry name" value="Cytochrome P450"/>
    <property type="match status" value="1"/>
</dbReference>
<dbReference type="EMBL" id="KZ613971">
    <property type="protein sequence ID" value="PMD29869.1"/>
    <property type="molecule type" value="Genomic_DNA"/>
</dbReference>
<dbReference type="InterPro" id="IPR050364">
    <property type="entry name" value="Cytochrome_P450_fung"/>
</dbReference>
<sequence>MADRIIQFLLSLSPIATVQAAAGLIILSFLVYIIQSELTRWQARISGLPGPRGYPIVGSLVHLRGKSHAEVYRQWAEVYGPVFQVQLGNTTVVVINSAAAAKTLLIGQSAAFNSRPEFYVLHKVVSSQAFSIGTSPWDESCKKRRRAAAGAALNRVKTEGYAPILKLEATEFIKDILENCQDGTIELDFRPYTRRFALNLSLTLNYGTRITDSKDLTGNPLLAEIIEVEAGISRYRQTSRNLSNYIPLLRYVNPALSAIGIGESNNDGAKMGARRVAYHDVLLRQLKQRIESGSDLPCIQGAVLKDPEAKLNQTELLSVSLSMMAGADSSQPSLAWAILFLAHNHDIQQKAYSAIQSAGLLDNGDLGNLNVEYVQALTKELGRYFMVLRLALPKATASAARWEQYNIPEKTVVFLNSWACGRDSEELEEAWDFRPERWLGNSDKHTHQFAFGFGGRMCVASHVSHNALYTVYLHLIAHFEIHPAEGETSESAIDPLESLNDVEGTTATPRKFKAKFIPRNKALLKDYIVDVVHTER</sequence>
<keyword evidence="6" id="KW-0472">Membrane</keyword>
<dbReference type="Proteomes" id="UP000235786">
    <property type="component" value="Unassembled WGS sequence"/>
</dbReference>
<dbReference type="GO" id="GO:0005506">
    <property type="term" value="F:iron ion binding"/>
    <property type="evidence" value="ECO:0007669"/>
    <property type="project" value="InterPro"/>
</dbReference>
<evidence type="ECO:0000313" key="7">
    <source>
        <dbReference type="EMBL" id="PMD29869.1"/>
    </source>
</evidence>
<keyword evidence="6" id="KW-0812">Transmembrane</keyword>
<evidence type="ECO:0000313" key="8">
    <source>
        <dbReference type="Proteomes" id="UP000235786"/>
    </source>
</evidence>
<dbReference type="OrthoDB" id="1055148at2759"/>
<evidence type="ECO:0000256" key="3">
    <source>
        <dbReference type="ARBA" id="ARBA00023002"/>
    </source>
</evidence>
<proteinExistence type="inferred from homology"/>
<keyword evidence="5" id="KW-0349">Heme</keyword>
<dbReference type="InterPro" id="IPR001128">
    <property type="entry name" value="Cyt_P450"/>
</dbReference>
<feature type="transmembrane region" description="Helical" evidence="6">
    <location>
        <begin position="12"/>
        <end position="34"/>
    </location>
</feature>
<reference evidence="7 8" key="1">
    <citation type="submission" date="2016-04" db="EMBL/GenBank/DDBJ databases">
        <title>A degradative enzymes factory behind the ericoid mycorrhizal symbiosis.</title>
        <authorList>
            <consortium name="DOE Joint Genome Institute"/>
            <person name="Martino E."/>
            <person name="Morin E."/>
            <person name="Grelet G."/>
            <person name="Kuo A."/>
            <person name="Kohler A."/>
            <person name="Daghino S."/>
            <person name="Barry K."/>
            <person name="Choi C."/>
            <person name="Cichocki N."/>
            <person name="Clum A."/>
            <person name="Copeland A."/>
            <person name="Hainaut M."/>
            <person name="Haridas S."/>
            <person name="Labutti K."/>
            <person name="Lindquist E."/>
            <person name="Lipzen A."/>
            <person name="Khouja H.-R."/>
            <person name="Murat C."/>
            <person name="Ohm R."/>
            <person name="Olson A."/>
            <person name="Spatafora J."/>
            <person name="Veneault-Fourrey C."/>
            <person name="Henrissat B."/>
            <person name="Grigoriev I."/>
            <person name="Martin F."/>
            <person name="Perotto S."/>
        </authorList>
    </citation>
    <scope>NUCLEOTIDE SEQUENCE [LARGE SCALE GENOMIC DNA]</scope>
    <source>
        <strain evidence="7 8">F</strain>
    </source>
</reference>
<keyword evidence="8" id="KW-1185">Reference proteome</keyword>
<dbReference type="STRING" id="1149755.A0A2J6QUC8"/>
<dbReference type="GO" id="GO:0004497">
    <property type="term" value="F:monooxygenase activity"/>
    <property type="evidence" value="ECO:0007669"/>
    <property type="project" value="InterPro"/>
</dbReference>
<dbReference type="PRINTS" id="PR00463">
    <property type="entry name" value="EP450I"/>
</dbReference>
<keyword evidence="4 5" id="KW-0408">Iron</keyword>